<accession>A0A818PP87</accession>
<dbReference type="CDD" id="cd00195">
    <property type="entry name" value="UBCc_UEV"/>
    <property type="match status" value="1"/>
</dbReference>
<organism evidence="2 3">
    <name type="scientific">Rotaria socialis</name>
    <dbReference type="NCBI Taxonomy" id="392032"/>
    <lineage>
        <taxon>Eukaryota</taxon>
        <taxon>Metazoa</taxon>
        <taxon>Spiralia</taxon>
        <taxon>Gnathifera</taxon>
        <taxon>Rotifera</taxon>
        <taxon>Eurotatoria</taxon>
        <taxon>Bdelloidea</taxon>
        <taxon>Philodinida</taxon>
        <taxon>Philodinidae</taxon>
        <taxon>Rotaria</taxon>
    </lineage>
</organism>
<gene>
    <name evidence="2" type="ORF">LUA448_LOCUS31784</name>
</gene>
<proteinExistence type="predicted"/>
<sequence>MATTSQNQLTSRMFAERCCQRDLGEIRHNNENSSIIFVEPIGDDYLHLEAAITGPISTPYENEIFCINIKLSEEYPFVPPQSITVAHVIPHSNVNEINEFVEEYPFVPPQSITVAHVIPHSNVNEINEFVSEILTPEFWLPTMTINSILERVLAYMTIPDAA</sequence>
<dbReference type="PANTHER" id="PTHR24068">
    <property type="entry name" value="UBIQUITIN-CONJUGATING ENZYME E2"/>
    <property type="match status" value="1"/>
</dbReference>
<dbReference type="Pfam" id="PF00179">
    <property type="entry name" value="UQ_con"/>
    <property type="match status" value="2"/>
</dbReference>
<dbReference type="PROSITE" id="PS50127">
    <property type="entry name" value="UBC_2"/>
    <property type="match status" value="1"/>
</dbReference>
<feature type="domain" description="UBC core" evidence="1">
    <location>
        <begin position="14"/>
        <end position="162"/>
    </location>
</feature>
<dbReference type="EMBL" id="CAJNYD010004756">
    <property type="protein sequence ID" value="CAF3628297.1"/>
    <property type="molecule type" value="Genomic_DNA"/>
</dbReference>
<reference evidence="2" key="1">
    <citation type="submission" date="2021-02" db="EMBL/GenBank/DDBJ databases">
        <authorList>
            <person name="Nowell W R."/>
        </authorList>
    </citation>
    <scope>NUCLEOTIDE SEQUENCE</scope>
</reference>
<dbReference type="SUPFAM" id="SSF54495">
    <property type="entry name" value="UBC-like"/>
    <property type="match status" value="2"/>
</dbReference>
<comment type="caution">
    <text evidence="2">The sequence shown here is derived from an EMBL/GenBank/DDBJ whole genome shotgun (WGS) entry which is preliminary data.</text>
</comment>
<protein>
    <recommendedName>
        <fullName evidence="1">UBC core domain-containing protein</fullName>
    </recommendedName>
</protein>
<dbReference type="InterPro" id="IPR000608">
    <property type="entry name" value="UBC"/>
</dbReference>
<dbReference type="Proteomes" id="UP000663833">
    <property type="component" value="Unassembled WGS sequence"/>
</dbReference>
<evidence type="ECO:0000259" key="1">
    <source>
        <dbReference type="PROSITE" id="PS50127"/>
    </source>
</evidence>
<name>A0A818PP87_9BILA</name>
<dbReference type="InterPro" id="IPR016135">
    <property type="entry name" value="UBQ-conjugating_enzyme/RWD"/>
</dbReference>
<evidence type="ECO:0000313" key="3">
    <source>
        <dbReference type="Proteomes" id="UP000663833"/>
    </source>
</evidence>
<dbReference type="Gene3D" id="3.10.110.10">
    <property type="entry name" value="Ubiquitin Conjugating Enzyme"/>
    <property type="match status" value="2"/>
</dbReference>
<dbReference type="AlphaFoldDB" id="A0A818PP87"/>
<evidence type="ECO:0000313" key="2">
    <source>
        <dbReference type="EMBL" id="CAF3628297.1"/>
    </source>
</evidence>